<dbReference type="RefSeq" id="WP_034903070.1">
    <property type="nucleotide sequence ID" value="NZ_CP017057.1"/>
</dbReference>
<evidence type="ECO:0000313" key="1">
    <source>
        <dbReference type="EMBL" id="KEO93193.1"/>
    </source>
</evidence>
<accession>A0A074MMY8</accession>
<dbReference type="PATRIC" id="fig|39960.10.peg.2683"/>
<dbReference type="InterPro" id="IPR003772">
    <property type="entry name" value="YceD"/>
</dbReference>
<sequence>MTDAATHQGPELSRLVKARPLPADPVVIEADAAEREALARRFGLGGIDSLRAEVTLEQRAKAIRARGMLSAAVQQICAVSNENFPVTISEAFDLSFVPESARTAPADEDEAIEIELEREDLDEIEYAGDAFDLGEAVAQTLGLAIDPYAEGPGADAARAAAGLADEDTPRGPLAEALAALKKN</sequence>
<dbReference type="AlphaFoldDB" id="A0A074MMY8"/>
<dbReference type="EMBL" id="JMIX01000006">
    <property type="protein sequence ID" value="KEO93193.1"/>
    <property type="molecule type" value="Genomic_DNA"/>
</dbReference>
<evidence type="ECO:0000313" key="2">
    <source>
        <dbReference type="Proteomes" id="UP000027866"/>
    </source>
</evidence>
<dbReference type="GO" id="GO:0003677">
    <property type="term" value="F:DNA binding"/>
    <property type="evidence" value="ECO:0007669"/>
    <property type="project" value="UniProtKB-KW"/>
</dbReference>
<organism evidence="1 2">
    <name type="scientific">Erythrobacter litoralis</name>
    <dbReference type="NCBI Taxonomy" id="39960"/>
    <lineage>
        <taxon>Bacteria</taxon>
        <taxon>Pseudomonadati</taxon>
        <taxon>Pseudomonadota</taxon>
        <taxon>Alphaproteobacteria</taxon>
        <taxon>Sphingomonadales</taxon>
        <taxon>Erythrobacteraceae</taxon>
        <taxon>Erythrobacter/Porphyrobacter group</taxon>
        <taxon>Erythrobacter</taxon>
    </lineage>
</organism>
<proteinExistence type="predicted"/>
<name>A0A074MMY8_9SPHN</name>
<gene>
    <name evidence="1" type="ORF">EH32_10710</name>
</gene>
<keyword evidence="1" id="KW-0238">DNA-binding</keyword>
<dbReference type="Pfam" id="PF02620">
    <property type="entry name" value="YceD"/>
    <property type="match status" value="1"/>
</dbReference>
<dbReference type="OrthoDB" id="8443793at2"/>
<dbReference type="Proteomes" id="UP000027866">
    <property type="component" value="Unassembled WGS sequence"/>
</dbReference>
<protein>
    <submittedName>
        <fullName evidence="1">DNA-binding protein</fullName>
    </submittedName>
</protein>
<comment type="caution">
    <text evidence="1">The sequence shown here is derived from an EMBL/GenBank/DDBJ whole genome shotgun (WGS) entry which is preliminary data.</text>
</comment>
<reference evidence="1 2" key="1">
    <citation type="submission" date="2014-04" db="EMBL/GenBank/DDBJ databases">
        <title>A comprehensive comparison of genomes of Erythrobacter spp. Strains.</title>
        <authorList>
            <person name="Zheng Q."/>
        </authorList>
    </citation>
    <scope>NUCLEOTIDE SEQUENCE [LARGE SCALE GENOMIC DNA]</scope>
    <source>
        <strain evidence="1 2">DSM 8509</strain>
    </source>
</reference>
<keyword evidence="2" id="KW-1185">Reference proteome</keyword>
<dbReference type="KEGG" id="elq:Ga0102493_11434"/>